<reference evidence="1" key="1">
    <citation type="submission" date="2022-05" db="EMBL/GenBank/DDBJ databases">
        <title>Metagenome Sequencing of an Archaeal-Dominated Microbial Community from a Hot Spring at the Los Azufres Geothermal Field, Mexico.</title>
        <authorList>
            <person name="Marin-Paredes R."/>
            <person name="Martinez-Romero E."/>
            <person name="Servin-Garciduenas L.E."/>
        </authorList>
    </citation>
    <scope>NUCLEOTIDE SEQUENCE</scope>
    <source>
        <strain evidence="1">AZ1-454</strain>
    </source>
</reference>
<dbReference type="EMBL" id="JZWS02000002">
    <property type="protein sequence ID" value="MCL7343832.1"/>
    <property type="molecule type" value="Genomic_DNA"/>
</dbReference>
<protein>
    <submittedName>
        <fullName evidence="1">Uncharacterized protein</fullName>
    </submittedName>
</protein>
<proteinExistence type="predicted"/>
<organism evidence="1">
    <name type="scientific">Candidatus Aramenus sulfurataquae</name>
    <dbReference type="NCBI Taxonomy" id="1326980"/>
    <lineage>
        <taxon>Archaea</taxon>
        <taxon>Thermoproteota</taxon>
        <taxon>Thermoprotei</taxon>
        <taxon>Sulfolobales</taxon>
        <taxon>Sulfolobaceae</taxon>
        <taxon>Candidatus Aramenus</taxon>
    </lineage>
</organism>
<dbReference type="AlphaFoldDB" id="A0AAE3FKF7"/>
<evidence type="ECO:0000313" key="1">
    <source>
        <dbReference type="EMBL" id="MCL7343832.1"/>
    </source>
</evidence>
<gene>
    <name evidence="1" type="ORF">TQ35_004565</name>
</gene>
<name>A0AAE3FKF7_9CREN</name>
<comment type="caution">
    <text evidence="1">The sequence shown here is derived from an EMBL/GenBank/DDBJ whole genome shotgun (WGS) entry which is preliminary data.</text>
</comment>
<sequence length="181" mass="20401">MIGPEISPNSISYKGESDDGKMSLEVSFYLTQKDEVTKVRVLAITEFKHSILQKLFGSSLGNVSEHVVDKHLVPHLRSINPEVDFTLNQVKRVTGSTTEIIENMKSLPDIKFGLMIIKGDNFKFKAIISDDKIENARLELEGRKYYGEEALSRMLTLGGNGEMTIYEIPVEEFLNKEFGRG</sequence>
<accession>A0AAE3FKF7</accession>